<feature type="compositionally biased region" description="Low complexity" evidence="1">
    <location>
        <begin position="266"/>
        <end position="277"/>
    </location>
</feature>
<dbReference type="AlphaFoldDB" id="A0A9P4TUI0"/>
<feature type="region of interest" description="Disordered" evidence="1">
    <location>
        <begin position="78"/>
        <end position="154"/>
    </location>
</feature>
<keyword evidence="5" id="KW-1185">Reference proteome</keyword>
<feature type="compositionally biased region" description="Low complexity" evidence="1">
    <location>
        <begin position="746"/>
        <end position="756"/>
    </location>
</feature>
<dbReference type="Pfam" id="PF25130">
    <property type="entry name" value="DUF7820"/>
    <property type="match status" value="1"/>
</dbReference>
<feature type="compositionally biased region" description="Polar residues" evidence="1">
    <location>
        <begin position="103"/>
        <end position="134"/>
    </location>
</feature>
<dbReference type="PANTHER" id="PTHR42078">
    <property type="entry name" value="GLUCAN 1, 4-ALPHA-GLUCOSIDASE"/>
    <property type="match status" value="1"/>
</dbReference>
<evidence type="ECO:0000259" key="3">
    <source>
        <dbReference type="Pfam" id="PF25130"/>
    </source>
</evidence>
<proteinExistence type="predicted"/>
<evidence type="ECO:0000313" key="4">
    <source>
        <dbReference type="EMBL" id="KAF2425232.1"/>
    </source>
</evidence>
<dbReference type="EMBL" id="MU007071">
    <property type="protein sequence ID" value="KAF2425232.1"/>
    <property type="molecule type" value="Genomic_DNA"/>
</dbReference>
<feature type="compositionally biased region" description="Basic and acidic residues" evidence="1">
    <location>
        <begin position="343"/>
        <end position="353"/>
    </location>
</feature>
<comment type="caution">
    <text evidence="4">The sequence shown here is derived from an EMBL/GenBank/DDBJ whole genome shotgun (WGS) entry which is preliminary data.</text>
</comment>
<feature type="region of interest" description="Disordered" evidence="1">
    <location>
        <begin position="743"/>
        <end position="780"/>
    </location>
</feature>
<keyword evidence="2" id="KW-0472">Membrane</keyword>
<dbReference type="OrthoDB" id="5384459at2759"/>
<reference evidence="4" key="1">
    <citation type="journal article" date="2020" name="Stud. Mycol.">
        <title>101 Dothideomycetes genomes: a test case for predicting lifestyles and emergence of pathogens.</title>
        <authorList>
            <person name="Haridas S."/>
            <person name="Albert R."/>
            <person name="Binder M."/>
            <person name="Bloem J."/>
            <person name="Labutti K."/>
            <person name="Salamov A."/>
            <person name="Andreopoulos B."/>
            <person name="Baker S."/>
            <person name="Barry K."/>
            <person name="Bills G."/>
            <person name="Bluhm B."/>
            <person name="Cannon C."/>
            <person name="Castanera R."/>
            <person name="Culley D."/>
            <person name="Daum C."/>
            <person name="Ezra D."/>
            <person name="Gonzalez J."/>
            <person name="Henrissat B."/>
            <person name="Kuo A."/>
            <person name="Liang C."/>
            <person name="Lipzen A."/>
            <person name="Lutzoni F."/>
            <person name="Magnuson J."/>
            <person name="Mondo S."/>
            <person name="Nolan M."/>
            <person name="Ohm R."/>
            <person name="Pangilinan J."/>
            <person name="Park H.-J."/>
            <person name="Ramirez L."/>
            <person name="Alfaro M."/>
            <person name="Sun H."/>
            <person name="Tritt A."/>
            <person name="Yoshinaga Y."/>
            <person name="Zwiers L.-H."/>
            <person name="Turgeon B."/>
            <person name="Goodwin S."/>
            <person name="Spatafora J."/>
            <person name="Crous P."/>
            <person name="Grigoriev I."/>
        </authorList>
    </citation>
    <scope>NUCLEOTIDE SEQUENCE</scope>
    <source>
        <strain evidence="4">CBS 130266</strain>
    </source>
</reference>
<protein>
    <recommendedName>
        <fullName evidence="3">DUF7820 domain-containing protein</fullName>
    </recommendedName>
</protein>
<feature type="region of interest" description="Disordered" evidence="1">
    <location>
        <begin position="605"/>
        <end position="681"/>
    </location>
</feature>
<dbReference type="Proteomes" id="UP000800235">
    <property type="component" value="Unassembled WGS sequence"/>
</dbReference>
<feature type="region of interest" description="Disordered" evidence="1">
    <location>
        <begin position="1"/>
        <end position="23"/>
    </location>
</feature>
<accession>A0A9P4TUI0</accession>
<keyword evidence="2" id="KW-0812">Transmembrane</keyword>
<evidence type="ECO:0000256" key="2">
    <source>
        <dbReference type="SAM" id="Phobius"/>
    </source>
</evidence>
<dbReference type="PANTHER" id="PTHR42078:SF1">
    <property type="entry name" value="GLUCAN 1, 4-ALPHA-GLUCOSIDASE"/>
    <property type="match status" value="1"/>
</dbReference>
<feature type="region of interest" description="Disordered" evidence="1">
    <location>
        <begin position="235"/>
        <end position="353"/>
    </location>
</feature>
<feature type="compositionally biased region" description="Low complexity" evidence="1">
    <location>
        <begin position="631"/>
        <end position="648"/>
    </location>
</feature>
<sequence>MDRSQRPRSNVERRSRSNPNVFADGFAAEVEDARRGHRISQPIIRRPEEWEPLSRTDKRARTPSFVAPSMFLMNKHGERMQHEGSSRRSIAKERRSSFGILNGGSTVESRPSSLYADAQTSISVRNRPTSNASSYAPYENDRSDSPVLGSSGPSHAYDMFPQAGVARSSVAVPSALRLQPSLHTPAHPAHPYGLYQQNTLPVGEDEEISPLEPAIPIGLPGRSTNFHRHIGPDGEEQYILGPDGHTEQLPPYSKYPDQSSEKIGFAAAGAPMASSSPQPQPQQPFPQDWPLQAPSHQSPTRSLEDVISPAIISEPETTPSLLERRPTSDMPTPESSRSSVISKQDEKKPWKEKSWKERRRTRVCAGRIPVWALLTFATCVLFLVIILGGVIGGLLTAEKGEKEPPTVTVTNTQSMFDASLIPTPTGMPPLPTGRFYLPLGVPQEQQKNCLISADQFNAWSCNVPPAPMIVDVRQPGFSIMKMWGVGPPTAADGKRPRFNYTYGAQPPRIQPMQRLYWVSDIEEPARGPALHFQTNYDKLVILDPSQFSTARKRSAYGYGNTEPPSSPPGRLRHRFELLTTGDQPWFCYWNQTSIEGFVYMQQNSSTHGGTPPSVISGGLLPSSSTAEPSVAQATSSLPAAAAAAAGSPARKDELRLAPTKVKRAADSVSYSSTGSSLPSASSPFAGFDRLPGFPFIMKIVERRVPNSATAVQPYCIKMVVPPDGDPVPMNDDDGNPIKFNLLENDPSPSNTSTASTSRKHGAATRTMTATASATRPKGEEVAQLRRLLERSDPPKSCHCLWVSPNRP</sequence>
<evidence type="ECO:0000256" key="1">
    <source>
        <dbReference type="SAM" id="MobiDB-lite"/>
    </source>
</evidence>
<feature type="compositionally biased region" description="Polar residues" evidence="1">
    <location>
        <begin position="329"/>
        <end position="342"/>
    </location>
</feature>
<feature type="transmembrane region" description="Helical" evidence="2">
    <location>
        <begin position="368"/>
        <end position="395"/>
    </location>
</feature>
<feature type="compositionally biased region" description="Low complexity" evidence="1">
    <location>
        <begin position="763"/>
        <end position="774"/>
    </location>
</feature>
<feature type="domain" description="DUF7820" evidence="3">
    <location>
        <begin position="412"/>
        <end position="803"/>
    </location>
</feature>
<feature type="compositionally biased region" description="Basic and acidic residues" evidence="1">
    <location>
        <begin position="78"/>
        <end position="96"/>
    </location>
</feature>
<feature type="compositionally biased region" description="Basic and acidic residues" evidence="1">
    <location>
        <begin position="1"/>
        <end position="15"/>
    </location>
</feature>
<dbReference type="InterPro" id="IPR056722">
    <property type="entry name" value="DUF7820"/>
</dbReference>
<evidence type="ECO:0000313" key="5">
    <source>
        <dbReference type="Proteomes" id="UP000800235"/>
    </source>
</evidence>
<organism evidence="4 5">
    <name type="scientific">Tothia fuscella</name>
    <dbReference type="NCBI Taxonomy" id="1048955"/>
    <lineage>
        <taxon>Eukaryota</taxon>
        <taxon>Fungi</taxon>
        <taxon>Dikarya</taxon>
        <taxon>Ascomycota</taxon>
        <taxon>Pezizomycotina</taxon>
        <taxon>Dothideomycetes</taxon>
        <taxon>Pleosporomycetidae</taxon>
        <taxon>Venturiales</taxon>
        <taxon>Cylindrosympodiaceae</taxon>
        <taxon>Tothia</taxon>
    </lineage>
</organism>
<feature type="compositionally biased region" description="Low complexity" evidence="1">
    <location>
        <begin position="667"/>
        <end position="681"/>
    </location>
</feature>
<name>A0A9P4TUI0_9PEZI</name>
<keyword evidence="2" id="KW-1133">Transmembrane helix</keyword>
<gene>
    <name evidence="4" type="ORF">EJ08DRAFT_700461</name>
</gene>